<evidence type="ECO:0000256" key="1">
    <source>
        <dbReference type="ARBA" id="ARBA00022801"/>
    </source>
</evidence>
<evidence type="ECO:0000259" key="2">
    <source>
        <dbReference type="PROSITE" id="PS50263"/>
    </source>
</evidence>
<name>A0A2S5B735_9BASI</name>
<dbReference type="Gene3D" id="3.60.110.10">
    <property type="entry name" value="Carbon-nitrogen hydrolase"/>
    <property type="match status" value="1"/>
</dbReference>
<dbReference type="OrthoDB" id="10250282at2759"/>
<keyword evidence="1" id="KW-0378">Hydrolase</keyword>
<reference evidence="3 4" key="1">
    <citation type="journal article" date="2018" name="Front. Microbiol.">
        <title>Prospects for Fungal Bioremediation of Acidic Radioactive Waste Sites: Characterization and Genome Sequence of Rhodotorula taiwanensis MD1149.</title>
        <authorList>
            <person name="Tkavc R."/>
            <person name="Matrosova V.Y."/>
            <person name="Grichenko O.E."/>
            <person name="Gostincar C."/>
            <person name="Volpe R.P."/>
            <person name="Klimenkova P."/>
            <person name="Gaidamakova E.K."/>
            <person name="Zhou C.E."/>
            <person name="Stewart B.J."/>
            <person name="Lyman M.G."/>
            <person name="Malfatti S.A."/>
            <person name="Rubinfeld B."/>
            <person name="Courtot M."/>
            <person name="Singh J."/>
            <person name="Dalgard C.L."/>
            <person name="Hamilton T."/>
            <person name="Frey K.G."/>
            <person name="Gunde-Cimerman N."/>
            <person name="Dugan L."/>
            <person name="Daly M.J."/>
        </authorList>
    </citation>
    <scope>NUCLEOTIDE SEQUENCE [LARGE SCALE GENOMIC DNA]</scope>
    <source>
        <strain evidence="3 4">MD1149</strain>
    </source>
</reference>
<keyword evidence="4" id="KW-1185">Reference proteome</keyword>
<protein>
    <recommendedName>
        <fullName evidence="2">CN hydrolase domain-containing protein</fullName>
    </recommendedName>
</protein>
<dbReference type="Pfam" id="PF00795">
    <property type="entry name" value="CN_hydrolase"/>
    <property type="match status" value="1"/>
</dbReference>
<dbReference type="EMBL" id="PJQD01000048">
    <property type="protein sequence ID" value="POY72577.1"/>
    <property type="molecule type" value="Genomic_DNA"/>
</dbReference>
<dbReference type="InterPro" id="IPR050345">
    <property type="entry name" value="Aliph_Amidase/BUP"/>
</dbReference>
<dbReference type="STRING" id="741276.A0A2S5B735"/>
<accession>A0A2S5B735</accession>
<dbReference type="PROSITE" id="PS50263">
    <property type="entry name" value="CN_HYDROLASE"/>
    <property type="match status" value="1"/>
</dbReference>
<dbReference type="InterPro" id="IPR003010">
    <property type="entry name" value="C-N_Hydrolase"/>
</dbReference>
<organism evidence="3 4">
    <name type="scientific">Rhodotorula taiwanensis</name>
    <dbReference type="NCBI Taxonomy" id="741276"/>
    <lineage>
        <taxon>Eukaryota</taxon>
        <taxon>Fungi</taxon>
        <taxon>Dikarya</taxon>
        <taxon>Basidiomycota</taxon>
        <taxon>Pucciniomycotina</taxon>
        <taxon>Microbotryomycetes</taxon>
        <taxon>Sporidiobolales</taxon>
        <taxon>Sporidiobolaceae</taxon>
        <taxon>Rhodotorula</taxon>
    </lineage>
</organism>
<evidence type="ECO:0000313" key="4">
    <source>
        <dbReference type="Proteomes" id="UP000237144"/>
    </source>
</evidence>
<dbReference type="AlphaFoldDB" id="A0A2S5B735"/>
<comment type="caution">
    <text evidence="3">The sequence shown here is derived from an EMBL/GenBank/DDBJ whole genome shotgun (WGS) entry which is preliminary data.</text>
</comment>
<dbReference type="SUPFAM" id="SSF56317">
    <property type="entry name" value="Carbon-nitrogen hydrolase"/>
    <property type="match status" value="1"/>
</dbReference>
<sequence length="339" mass="37218">MVRLLRVAAVQVGRIDRSTRRDEILSRLIALLVEAAEAGVKLAVFPETTVAAFLPRYWIEDDAEIASFFDNEPEGGIAQSAPLKPFFDKANELGIDVSIGYGEQTATGERYNTAAYVSRGSTLSKYRKVHLAGTIEPFSKEPGCTNQLEKRYYKPGDLGFPAFRAPALKAAYGGDKSPIVGQMICNDRRWAEGWRVLGLQGVEIVCIGFLTAAWAPQLWGIDPETMTREEARADVMFHHKLVSQAHAYTNSTFCIAAARCGVDDGIHPLISGSLIIDPEGHIIAENRTEGDEVITAEIDLDACQQGKSKTFAFGKHRRPEHYGVLVERAGVVEPEEPVV</sequence>
<proteinExistence type="predicted"/>
<feature type="domain" description="CN hydrolase" evidence="2">
    <location>
        <begin position="5"/>
        <end position="300"/>
    </location>
</feature>
<gene>
    <name evidence="3" type="ORF">BMF94_4404</name>
</gene>
<evidence type="ECO:0000313" key="3">
    <source>
        <dbReference type="EMBL" id="POY72577.1"/>
    </source>
</evidence>
<dbReference type="GO" id="GO:0016811">
    <property type="term" value="F:hydrolase activity, acting on carbon-nitrogen (but not peptide) bonds, in linear amides"/>
    <property type="evidence" value="ECO:0007669"/>
    <property type="project" value="TreeGrafter"/>
</dbReference>
<dbReference type="Proteomes" id="UP000237144">
    <property type="component" value="Unassembled WGS sequence"/>
</dbReference>
<dbReference type="PANTHER" id="PTHR43674:SF12">
    <property type="entry name" value="NITRILASE C965.09-RELATED"/>
    <property type="match status" value="1"/>
</dbReference>
<dbReference type="InterPro" id="IPR036526">
    <property type="entry name" value="C-N_Hydrolase_sf"/>
</dbReference>
<dbReference type="PANTHER" id="PTHR43674">
    <property type="entry name" value="NITRILASE C965.09-RELATED"/>
    <property type="match status" value="1"/>
</dbReference>